<sequence>MDDKWSVKVYESPSGEQPVEKFIKAQNERARLKIARMFDHVEEFGLEGAYSYAKKLTGTSIWELRILGADSIRIFYVTITGKIFLLLHGFVKKTQKTPAKEISLAQKRLEEFRLRGIKR</sequence>
<evidence type="ECO:0000256" key="1">
    <source>
        <dbReference type="SAM" id="Phobius"/>
    </source>
</evidence>
<accession>A0A1G1UZ18</accession>
<name>A0A1G1UZ18_9BACT</name>
<dbReference type="STRING" id="1797513.A2782_00675"/>
<organism evidence="2 3">
    <name type="scientific">Candidatus Blackburnbacteria bacterium RIFCSPHIGHO2_01_FULL_43_15b</name>
    <dbReference type="NCBI Taxonomy" id="1797513"/>
    <lineage>
        <taxon>Bacteria</taxon>
        <taxon>Candidatus Blackburniibacteriota</taxon>
    </lineage>
</organism>
<evidence type="ECO:0000313" key="2">
    <source>
        <dbReference type="EMBL" id="OGY08325.1"/>
    </source>
</evidence>
<reference evidence="2 3" key="1">
    <citation type="journal article" date="2016" name="Nat. Commun.">
        <title>Thousands of microbial genomes shed light on interconnected biogeochemical processes in an aquifer system.</title>
        <authorList>
            <person name="Anantharaman K."/>
            <person name="Brown C.T."/>
            <person name="Hug L.A."/>
            <person name="Sharon I."/>
            <person name="Castelle C.J."/>
            <person name="Probst A.J."/>
            <person name="Thomas B.C."/>
            <person name="Singh A."/>
            <person name="Wilkins M.J."/>
            <person name="Karaoz U."/>
            <person name="Brodie E.L."/>
            <person name="Williams K.H."/>
            <person name="Hubbard S.S."/>
            <person name="Banfield J.F."/>
        </authorList>
    </citation>
    <scope>NUCLEOTIDE SEQUENCE [LARGE SCALE GENOMIC DNA]</scope>
</reference>
<comment type="caution">
    <text evidence="2">The sequence shown here is derived from an EMBL/GenBank/DDBJ whole genome shotgun (WGS) entry which is preliminary data.</text>
</comment>
<gene>
    <name evidence="2" type="ORF">A2782_00675</name>
</gene>
<evidence type="ECO:0000313" key="3">
    <source>
        <dbReference type="Proteomes" id="UP000177967"/>
    </source>
</evidence>
<dbReference type="InterPro" id="IPR009241">
    <property type="entry name" value="HigB-like"/>
</dbReference>
<dbReference type="EMBL" id="MHBW01000029">
    <property type="protein sequence ID" value="OGY08325.1"/>
    <property type="molecule type" value="Genomic_DNA"/>
</dbReference>
<keyword evidence="1" id="KW-1133">Transmembrane helix</keyword>
<dbReference type="Pfam" id="PF05973">
    <property type="entry name" value="Gp49"/>
    <property type="match status" value="1"/>
</dbReference>
<feature type="transmembrane region" description="Helical" evidence="1">
    <location>
        <begin position="72"/>
        <end position="91"/>
    </location>
</feature>
<evidence type="ECO:0008006" key="4">
    <source>
        <dbReference type="Google" id="ProtNLM"/>
    </source>
</evidence>
<protein>
    <recommendedName>
        <fullName evidence="4">Addiction module toxin RelE</fullName>
    </recommendedName>
</protein>
<keyword evidence="1" id="KW-0812">Transmembrane</keyword>
<keyword evidence="1" id="KW-0472">Membrane</keyword>
<dbReference type="AlphaFoldDB" id="A0A1G1UZ18"/>
<proteinExistence type="predicted"/>
<dbReference type="Proteomes" id="UP000177967">
    <property type="component" value="Unassembled WGS sequence"/>
</dbReference>